<keyword evidence="4" id="KW-1185">Reference proteome</keyword>
<name>A0ABV3AKU8_9ACTN</name>
<gene>
    <name evidence="3" type="ORF">AB0H04_37970</name>
</gene>
<keyword evidence="2" id="KW-0732">Signal</keyword>
<accession>A0ABV3AKU8</accession>
<sequence>MRLRKRATAAVLMSTAVFTALAPQAMAAPMPWETSKTTTATTHHVPSTTAGDSGTVTVLCSASGYE</sequence>
<reference evidence="3 4" key="1">
    <citation type="submission" date="2024-06" db="EMBL/GenBank/DDBJ databases">
        <title>The Natural Products Discovery Center: Release of the First 8490 Sequenced Strains for Exploring Actinobacteria Biosynthetic Diversity.</title>
        <authorList>
            <person name="Kalkreuter E."/>
            <person name="Kautsar S.A."/>
            <person name="Yang D."/>
            <person name="Bader C.D."/>
            <person name="Teijaro C.N."/>
            <person name="Fluegel L."/>
            <person name="Davis C.M."/>
            <person name="Simpson J.R."/>
            <person name="Lauterbach L."/>
            <person name="Steele A.D."/>
            <person name="Gui C."/>
            <person name="Meng S."/>
            <person name="Li G."/>
            <person name="Viehrig K."/>
            <person name="Ye F."/>
            <person name="Su P."/>
            <person name="Kiefer A.F."/>
            <person name="Nichols A."/>
            <person name="Cepeda A.J."/>
            <person name="Yan W."/>
            <person name="Fan B."/>
            <person name="Jiang Y."/>
            <person name="Adhikari A."/>
            <person name="Zheng C.-J."/>
            <person name="Schuster L."/>
            <person name="Cowan T.M."/>
            <person name="Smanski M.J."/>
            <person name="Chevrette M.G."/>
            <person name="De Carvalho L.P.S."/>
            <person name="Shen B."/>
        </authorList>
    </citation>
    <scope>NUCLEOTIDE SEQUENCE [LARGE SCALE GENOMIC DNA]</scope>
    <source>
        <strain evidence="3 4">NPDC020594</strain>
    </source>
</reference>
<feature type="signal peptide" evidence="2">
    <location>
        <begin position="1"/>
        <end position="27"/>
    </location>
</feature>
<comment type="caution">
    <text evidence="3">The sequence shown here is derived from an EMBL/GenBank/DDBJ whole genome shotgun (WGS) entry which is preliminary data.</text>
</comment>
<organism evidence="3 4">
    <name type="scientific">Streptomyces flaveolus</name>
    <dbReference type="NCBI Taxonomy" id="67297"/>
    <lineage>
        <taxon>Bacteria</taxon>
        <taxon>Bacillati</taxon>
        <taxon>Actinomycetota</taxon>
        <taxon>Actinomycetes</taxon>
        <taxon>Kitasatosporales</taxon>
        <taxon>Streptomycetaceae</taxon>
        <taxon>Streptomyces</taxon>
    </lineage>
</organism>
<evidence type="ECO:0000313" key="4">
    <source>
        <dbReference type="Proteomes" id="UP001551011"/>
    </source>
</evidence>
<feature type="chain" id="PRO_5046632593" evidence="2">
    <location>
        <begin position="28"/>
        <end position="66"/>
    </location>
</feature>
<evidence type="ECO:0000313" key="3">
    <source>
        <dbReference type="EMBL" id="MEU5712553.1"/>
    </source>
</evidence>
<evidence type="ECO:0000256" key="2">
    <source>
        <dbReference type="SAM" id="SignalP"/>
    </source>
</evidence>
<dbReference type="EMBL" id="JBFAEG010000037">
    <property type="protein sequence ID" value="MEU5712553.1"/>
    <property type="molecule type" value="Genomic_DNA"/>
</dbReference>
<evidence type="ECO:0000256" key="1">
    <source>
        <dbReference type="SAM" id="MobiDB-lite"/>
    </source>
</evidence>
<feature type="compositionally biased region" description="Low complexity" evidence="1">
    <location>
        <begin position="34"/>
        <end position="50"/>
    </location>
</feature>
<proteinExistence type="predicted"/>
<dbReference type="RefSeq" id="WP_359260608.1">
    <property type="nucleotide sequence ID" value="NZ_JBFAEG010000037.1"/>
</dbReference>
<protein>
    <submittedName>
        <fullName evidence="3">Uncharacterized protein</fullName>
    </submittedName>
</protein>
<dbReference type="Proteomes" id="UP001551011">
    <property type="component" value="Unassembled WGS sequence"/>
</dbReference>
<feature type="region of interest" description="Disordered" evidence="1">
    <location>
        <begin position="34"/>
        <end position="53"/>
    </location>
</feature>